<dbReference type="RefSeq" id="WP_200122567.1">
    <property type="nucleotide sequence ID" value="NZ_JAEILV010000005.1"/>
</dbReference>
<feature type="transmembrane region" description="Helical" evidence="1">
    <location>
        <begin position="15"/>
        <end position="32"/>
    </location>
</feature>
<name>A0ABS3GKE3_9NEIS</name>
<dbReference type="EMBL" id="JAFLRD010000006">
    <property type="protein sequence ID" value="MBO0415514.1"/>
    <property type="molecule type" value="Genomic_DNA"/>
</dbReference>
<organism evidence="2 3">
    <name type="scientific">Chromobacterium haemolyticum</name>
    <dbReference type="NCBI Taxonomy" id="394935"/>
    <lineage>
        <taxon>Bacteria</taxon>
        <taxon>Pseudomonadati</taxon>
        <taxon>Pseudomonadota</taxon>
        <taxon>Betaproteobacteria</taxon>
        <taxon>Neisseriales</taxon>
        <taxon>Chromobacteriaceae</taxon>
        <taxon>Chromobacterium</taxon>
    </lineage>
</organism>
<keyword evidence="3" id="KW-1185">Reference proteome</keyword>
<gene>
    <name evidence="2" type="ORF">J1C50_08315</name>
</gene>
<feature type="transmembrane region" description="Helical" evidence="1">
    <location>
        <begin position="212"/>
        <end position="234"/>
    </location>
</feature>
<feature type="transmembrane region" description="Helical" evidence="1">
    <location>
        <begin position="94"/>
        <end position="113"/>
    </location>
</feature>
<feature type="transmembrane region" description="Helical" evidence="1">
    <location>
        <begin position="39"/>
        <end position="57"/>
    </location>
</feature>
<comment type="caution">
    <text evidence="2">The sequence shown here is derived from an EMBL/GenBank/DDBJ whole genome shotgun (WGS) entry which is preliminary data.</text>
</comment>
<evidence type="ECO:0000313" key="2">
    <source>
        <dbReference type="EMBL" id="MBO0415514.1"/>
    </source>
</evidence>
<protein>
    <submittedName>
        <fullName evidence="2">Uncharacterized protein</fullName>
    </submittedName>
</protein>
<evidence type="ECO:0000313" key="3">
    <source>
        <dbReference type="Proteomes" id="UP000664349"/>
    </source>
</evidence>
<feature type="transmembrane region" description="Helical" evidence="1">
    <location>
        <begin position="276"/>
        <end position="295"/>
    </location>
</feature>
<proteinExistence type="predicted"/>
<keyword evidence="1" id="KW-0472">Membrane</keyword>
<keyword evidence="1" id="KW-1133">Transmembrane helix</keyword>
<sequence length="363" mass="40605">MKKIIINAFNTIPTGLPRLLVIVLASSSLLILFKNTQPYSGVVIVLGFLSHIAWKMLHNAIALFPNVFEKILFKTWRIIATVRSFYKLPIELEFFYSIIIALSIAPILYLAIISDAQGFKTISQLAIIPALIAAPLDVIHRISWLLKKTWAKVIGKFCLAGIGIILAIISTSISRQITQNITGIDSQQLTEFVALLSSIFTPWLYIITLLTFIGSFALIEFTLLLAGLLIYILISPWAEQLAGKEVIQKITYRITTGNKIKGSSISKLISTKSMLMLIRPMAIVITAAVSIAALFEVVSIESPKTKTLLSQVIVFMHYHPNTDCLNIEKGTMIFELKDGKTISTYRKNNNVHSFHRQDCRRIQ</sequence>
<feature type="transmembrane region" description="Helical" evidence="1">
    <location>
        <begin position="189"/>
        <end position="206"/>
    </location>
</feature>
<reference evidence="2 3" key="1">
    <citation type="submission" date="2021-03" db="EMBL/GenBank/DDBJ databases">
        <title>First Case of infection caused by Chromobacterium haemolyticum derived from water in China.</title>
        <authorList>
            <person name="Chen J."/>
            <person name="Liu C."/>
        </authorList>
    </citation>
    <scope>NUCLEOTIDE SEQUENCE [LARGE SCALE GENOMIC DNA]</scope>
    <source>
        <strain evidence="2 3">WJ-5</strain>
    </source>
</reference>
<feature type="transmembrane region" description="Helical" evidence="1">
    <location>
        <begin position="150"/>
        <end position="169"/>
    </location>
</feature>
<dbReference type="Proteomes" id="UP000664349">
    <property type="component" value="Unassembled WGS sequence"/>
</dbReference>
<keyword evidence="1" id="KW-0812">Transmembrane</keyword>
<accession>A0ABS3GKE3</accession>
<evidence type="ECO:0000256" key="1">
    <source>
        <dbReference type="SAM" id="Phobius"/>
    </source>
</evidence>
<feature type="transmembrane region" description="Helical" evidence="1">
    <location>
        <begin position="125"/>
        <end position="144"/>
    </location>
</feature>